<dbReference type="Proteomes" id="UP001160334">
    <property type="component" value="Unassembled WGS sequence"/>
</dbReference>
<dbReference type="EMBL" id="JARXVC010000038">
    <property type="protein sequence ID" value="MDH6285081.1"/>
    <property type="molecule type" value="Genomic_DNA"/>
</dbReference>
<evidence type="ECO:0000313" key="3">
    <source>
        <dbReference type="Proteomes" id="UP001160334"/>
    </source>
</evidence>
<comment type="caution">
    <text evidence="2">The sequence shown here is derived from an EMBL/GenBank/DDBJ whole genome shotgun (WGS) entry which is preliminary data.</text>
</comment>
<name>A0ABT6MM77_9NOCA</name>
<protein>
    <submittedName>
        <fullName evidence="2">Uncharacterized protein</fullName>
    </submittedName>
</protein>
<accession>A0ABT6MM77</accession>
<evidence type="ECO:0000313" key="1">
    <source>
        <dbReference type="EMBL" id="MDH6285081.1"/>
    </source>
</evidence>
<sequence>MYTNTYSQCMQHPLIQRLDRISEKPGTAAGFRVL</sequence>
<proteinExistence type="predicted"/>
<gene>
    <name evidence="1" type="ORF">M2280_006345</name>
    <name evidence="2" type="ORF">M2280_006360</name>
</gene>
<evidence type="ECO:0000313" key="2">
    <source>
        <dbReference type="EMBL" id="MDH6285096.1"/>
    </source>
</evidence>
<dbReference type="EMBL" id="JARXVC010000040">
    <property type="protein sequence ID" value="MDH6285096.1"/>
    <property type="molecule type" value="Genomic_DNA"/>
</dbReference>
<reference evidence="2 3" key="1">
    <citation type="submission" date="2023-04" db="EMBL/GenBank/DDBJ databases">
        <title>Forest soil microbial communities from Buena Vista Peninsula, Colon Province, Panama.</title>
        <authorList>
            <person name="Bouskill N."/>
        </authorList>
    </citation>
    <scope>NUCLEOTIDE SEQUENCE [LARGE SCALE GENOMIC DNA]</scope>
    <source>
        <strain evidence="2 3">CFH S0262</strain>
    </source>
</reference>
<organism evidence="2 3">
    <name type="scientific">Prescottella agglutinans</name>
    <dbReference type="NCBI Taxonomy" id="1644129"/>
    <lineage>
        <taxon>Bacteria</taxon>
        <taxon>Bacillati</taxon>
        <taxon>Actinomycetota</taxon>
        <taxon>Actinomycetes</taxon>
        <taxon>Mycobacteriales</taxon>
        <taxon>Nocardiaceae</taxon>
        <taxon>Prescottella</taxon>
    </lineage>
</organism>
<keyword evidence="3" id="KW-1185">Reference proteome</keyword>